<comment type="caution">
    <text evidence="5">The sequence shown here is derived from an EMBL/GenBank/DDBJ whole genome shotgun (WGS) entry which is preliminary data.</text>
</comment>
<keyword evidence="2" id="KW-0238">DNA-binding</keyword>
<feature type="domain" description="HTH marR-type" evidence="4">
    <location>
        <begin position="1"/>
        <end position="137"/>
    </location>
</feature>
<dbReference type="RefSeq" id="WP_188937204.1">
    <property type="nucleotide sequence ID" value="NZ_BMJC01000006.1"/>
</dbReference>
<evidence type="ECO:0000256" key="1">
    <source>
        <dbReference type="ARBA" id="ARBA00023015"/>
    </source>
</evidence>
<gene>
    <name evidence="5" type="ORF">GCM10011511_51250</name>
</gene>
<keyword evidence="3" id="KW-0804">Transcription</keyword>
<keyword evidence="1" id="KW-0805">Transcription regulation</keyword>
<dbReference type="Proteomes" id="UP000607559">
    <property type="component" value="Unassembled WGS sequence"/>
</dbReference>
<dbReference type="InterPro" id="IPR036388">
    <property type="entry name" value="WH-like_DNA-bd_sf"/>
</dbReference>
<proteinExistence type="predicted"/>
<dbReference type="AlphaFoldDB" id="A0A8J2UI35"/>
<dbReference type="PANTHER" id="PTHR42756:SF1">
    <property type="entry name" value="TRANSCRIPTIONAL REPRESSOR OF EMRAB OPERON"/>
    <property type="match status" value="1"/>
</dbReference>
<dbReference type="Pfam" id="PF01047">
    <property type="entry name" value="MarR"/>
    <property type="match status" value="1"/>
</dbReference>
<keyword evidence="6" id="KW-1185">Reference proteome</keyword>
<sequence length="147" mass="17001">MKKRPIQEIRAFTRWYTDVIGLLDQHLLDSAWSLAEARLIYEIHAARHIQASQLIEMMHIDKSYLSRLLKKLEKEKIVSKKKSPGDGRAFLLSLTEKGQREFGMLNSASDEQIGRILEPLSEAQREELVGHMKAVMQLLNVKPDNYE</sequence>
<name>A0A8J2UI35_9BACT</name>
<evidence type="ECO:0000256" key="2">
    <source>
        <dbReference type="ARBA" id="ARBA00023125"/>
    </source>
</evidence>
<evidence type="ECO:0000313" key="6">
    <source>
        <dbReference type="Proteomes" id="UP000607559"/>
    </source>
</evidence>
<evidence type="ECO:0000256" key="3">
    <source>
        <dbReference type="ARBA" id="ARBA00023163"/>
    </source>
</evidence>
<dbReference type="InterPro" id="IPR036390">
    <property type="entry name" value="WH_DNA-bd_sf"/>
</dbReference>
<evidence type="ECO:0000259" key="4">
    <source>
        <dbReference type="PROSITE" id="PS50995"/>
    </source>
</evidence>
<dbReference type="SMART" id="SM00347">
    <property type="entry name" value="HTH_MARR"/>
    <property type="match status" value="1"/>
</dbReference>
<dbReference type="EMBL" id="BMJC01000006">
    <property type="protein sequence ID" value="GGB21230.1"/>
    <property type="molecule type" value="Genomic_DNA"/>
</dbReference>
<dbReference type="GO" id="GO:0003677">
    <property type="term" value="F:DNA binding"/>
    <property type="evidence" value="ECO:0007669"/>
    <property type="project" value="UniProtKB-KW"/>
</dbReference>
<dbReference type="GO" id="GO:0003700">
    <property type="term" value="F:DNA-binding transcription factor activity"/>
    <property type="evidence" value="ECO:0007669"/>
    <property type="project" value="InterPro"/>
</dbReference>
<reference evidence="5" key="1">
    <citation type="journal article" date="2014" name="Int. J. Syst. Evol. Microbiol.">
        <title>Complete genome sequence of Corynebacterium casei LMG S-19264T (=DSM 44701T), isolated from a smear-ripened cheese.</title>
        <authorList>
            <consortium name="US DOE Joint Genome Institute (JGI-PGF)"/>
            <person name="Walter F."/>
            <person name="Albersmeier A."/>
            <person name="Kalinowski J."/>
            <person name="Ruckert C."/>
        </authorList>
    </citation>
    <scope>NUCLEOTIDE SEQUENCE</scope>
    <source>
        <strain evidence="5">CGMCC 1.15448</strain>
    </source>
</reference>
<dbReference type="InterPro" id="IPR000835">
    <property type="entry name" value="HTH_MarR-typ"/>
</dbReference>
<dbReference type="PRINTS" id="PR00598">
    <property type="entry name" value="HTHMARR"/>
</dbReference>
<dbReference type="PROSITE" id="PS50995">
    <property type="entry name" value="HTH_MARR_2"/>
    <property type="match status" value="1"/>
</dbReference>
<dbReference type="PANTHER" id="PTHR42756">
    <property type="entry name" value="TRANSCRIPTIONAL REGULATOR, MARR"/>
    <property type="match status" value="1"/>
</dbReference>
<accession>A0A8J2UI35</accession>
<protein>
    <recommendedName>
        <fullName evidence="4">HTH marR-type domain-containing protein</fullName>
    </recommendedName>
</protein>
<dbReference type="Gene3D" id="1.10.10.10">
    <property type="entry name" value="Winged helix-like DNA-binding domain superfamily/Winged helix DNA-binding domain"/>
    <property type="match status" value="1"/>
</dbReference>
<reference evidence="5" key="2">
    <citation type="submission" date="2020-09" db="EMBL/GenBank/DDBJ databases">
        <authorList>
            <person name="Sun Q."/>
            <person name="Zhou Y."/>
        </authorList>
    </citation>
    <scope>NUCLEOTIDE SEQUENCE</scope>
    <source>
        <strain evidence="5">CGMCC 1.15448</strain>
    </source>
</reference>
<organism evidence="5 6">
    <name type="scientific">Puia dinghuensis</name>
    <dbReference type="NCBI Taxonomy" id="1792502"/>
    <lineage>
        <taxon>Bacteria</taxon>
        <taxon>Pseudomonadati</taxon>
        <taxon>Bacteroidota</taxon>
        <taxon>Chitinophagia</taxon>
        <taxon>Chitinophagales</taxon>
        <taxon>Chitinophagaceae</taxon>
        <taxon>Puia</taxon>
    </lineage>
</organism>
<evidence type="ECO:0000313" key="5">
    <source>
        <dbReference type="EMBL" id="GGB21230.1"/>
    </source>
</evidence>
<dbReference type="SUPFAM" id="SSF46785">
    <property type="entry name" value="Winged helix' DNA-binding domain"/>
    <property type="match status" value="1"/>
</dbReference>